<comment type="caution">
    <text evidence="3">The sequence shown here is derived from an EMBL/GenBank/DDBJ whole genome shotgun (WGS) entry which is preliminary data.</text>
</comment>
<evidence type="ECO:0000259" key="2">
    <source>
        <dbReference type="Pfam" id="PF08913"/>
    </source>
</evidence>
<keyword evidence="4" id="KW-1185">Reference proteome</keyword>
<dbReference type="InterPro" id="IPR015009">
    <property type="entry name" value="Vinculin-bd_dom"/>
</dbReference>
<organism evidence="3 4">
    <name type="scientific">Methylomonas aurea</name>
    <dbReference type="NCBI Taxonomy" id="2952224"/>
    <lineage>
        <taxon>Bacteria</taxon>
        <taxon>Pseudomonadati</taxon>
        <taxon>Pseudomonadota</taxon>
        <taxon>Gammaproteobacteria</taxon>
        <taxon>Methylococcales</taxon>
        <taxon>Methylococcaceae</taxon>
        <taxon>Methylomonas</taxon>
    </lineage>
</organism>
<dbReference type="Proteomes" id="UP001524569">
    <property type="component" value="Unassembled WGS sequence"/>
</dbReference>
<dbReference type="RefSeq" id="WP_256610870.1">
    <property type="nucleotide sequence ID" value="NZ_JANIBM010000010.1"/>
</dbReference>
<sequence>MLLPRLNWVPLLVCLAGCASAPASSGLDSFADYAESVFRHQNAIMSRLMMLSEAEMLPDTDDFEAAEQAMHDACHLLNEYAEREADGESMGFRFKAKVQSSIEGCDASVQKMEALLSGIDPSQIPPHGQR</sequence>
<feature type="domain" description="Vinculin-binding site-containing" evidence="2">
    <location>
        <begin position="29"/>
        <end position="116"/>
    </location>
</feature>
<keyword evidence="1" id="KW-0732">Signal</keyword>
<protein>
    <recommendedName>
        <fullName evidence="2">Vinculin-binding site-containing domain-containing protein</fullName>
    </recommendedName>
</protein>
<evidence type="ECO:0000313" key="3">
    <source>
        <dbReference type="EMBL" id="MCQ8181575.1"/>
    </source>
</evidence>
<feature type="chain" id="PRO_5045878195" description="Vinculin-binding site-containing domain-containing protein" evidence="1">
    <location>
        <begin position="26"/>
        <end position="130"/>
    </location>
</feature>
<feature type="signal peptide" evidence="1">
    <location>
        <begin position="1"/>
        <end position="25"/>
    </location>
</feature>
<reference evidence="3 4" key="1">
    <citation type="submission" date="2022-07" db="EMBL/GenBank/DDBJ databases">
        <title>Methylomonas rivi sp. nov., Methylomonas rosea sp. nov., Methylomonas aureus sp. nov. and Methylomonas subterranea sp. nov., four novel methanotrophs isolated from a freshwater creek and the deep terrestrial subsurface.</title>
        <authorList>
            <person name="Abin C."/>
            <person name="Sankaranarayanan K."/>
            <person name="Garner C."/>
            <person name="Sindelar R."/>
            <person name="Kotary K."/>
            <person name="Garner R."/>
            <person name="Barclay S."/>
            <person name="Lawson P."/>
            <person name="Krumholz L."/>
        </authorList>
    </citation>
    <scope>NUCLEOTIDE SEQUENCE [LARGE SCALE GENOMIC DNA]</scope>
    <source>
        <strain evidence="3 4">SURF-1</strain>
    </source>
</reference>
<proteinExistence type="predicted"/>
<evidence type="ECO:0000313" key="4">
    <source>
        <dbReference type="Proteomes" id="UP001524569"/>
    </source>
</evidence>
<dbReference type="Pfam" id="PF08913">
    <property type="entry name" value="VBS"/>
    <property type="match status" value="1"/>
</dbReference>
<dbReference type="EMBL" id="JANIBM010000010">
    <property type="protein sequence ID" value="MCQ8181575.1"/>
    <property type="molecule type" value="Genomic_DNA"/>
</dbReference>
<name>A0ABT1UH82_9GAMM</name>
<accession>A0ABT1UH82</accession>
<evidence type="ECO:0000256" key="1">
    <source>
        <dbReference type="SAM" id="SignalP"/>
    </source>
</evidence>
<gene>
    <name evidence="3" type="ORF">NP603_10680</name>
</gene>